<dbReference type="OrthoDB" id="9787207at2"/>
<dbReference type="AlphaFoldDB" id="A0A3A9AQX6"/>
<protein>
    <submittedName>
        <fullName evidence="1">Winged helix-turn-helix domain-containing protein</fullName>
    </submittedName>
</protein>
<dbReference type="Proteomes" id="UP000280696">
    <property type="component" value="Unassembled WGS sequence"/>
</dbReference>
<proteinExistence type="predicted"/>
<keyword evidence="2" id="KW-1185">Reference proteome</keyword>
<evidence type="ECO:0000313" key="1">
    <source>
        <dbReference type="EMBL" id="RKI89991.1"/>
    </source>
</evidence>
<reference evidence="1 2" key="1">
    <citation type="submission" date="2018-09" db="EMBL/GenBank/DDBJ databases">
        <title>Murine metabolic-syndrome-specific gut microbial biobank.</title>
        <authorList>
            <person name="Liu C."/>
        </authorList>
    </citation>
    <scope>NUCLEOTIDE SEQUENCE [LARGE SCALE GENOMIC DNA]</scope>
    <source>
        <strain evidence="1 2">0.1xD8-82</strain>
    </source>
</reference>
<sequence length="396" mass="46719">MNFYSKEEAGHMLCRYHNLDGAEALCGKKGVEKIMQRIHSIQYDPLNVVARNADLVLQARVKDYRESILCDLLYKEHKLIDGFDKEMCIYNAKDFSRFQFVRNEYEKHALPALKYRNQTGVPDILDDVRDFVEKHGKTGTKDIAIGEVRESRWGHKKLSSAALDYLFNTGILTVADKRGTQKYFDLTERVLDSEDLFCEPDMTIEEFLEWYIERRIQSVGFLWNKSGGAWQGRFINENKLRSSTLQTLVEKNRLEEIRVEGIKETFYLSKEFKEYRKEQAAGSYVRFIAPLDNIMWDRQMLEVLFGFAYRWEVYTPAAKRKYGYYVLPVLYNGQFIARFEAEPICRAGQFMIKNWWWEPKVKPNDEMREMIVNEMARFAEFLQTDNSEKNITKLGV</sequence>
<gene>
    <name evidence="1" type="ORF">D7V94_15280</name>
</gene>
<comment type="caution">
    <text evidence="1">The sequence shown here is derived from an EMBL/GenBank/DDBJ whole genome shotgun (WGS) entry which is preliminary data.</text>
</comment>
<dbReference type="RefSeq" id="WP_120471202.1">
    <property type="nucleotide sequence ID" value="NZ_RAYQ01000017.1"/>
</dbReference>
<name>A0A3A9AQX6_9FIRM</name>
<dbReference type="PANTHER" id="PTHR30528:SF0">
    <property type="entry name" value="CYTOPLASMIC PROTEIN"/>
    <property type="match status" value="1"/>
</dbReference>
<evidence type="ECO:0000313" key="2">
    <source>
        <dbReference type="Proteomes" id="UP000280696"/>
    </source>
</evidence>
<organism evidence="1 2">
    <name type="scientific">Parablautia intestinalis</name>
    <dbReference type="NCBI Taxonomy" id="2320100"/>
    <lineage>
        <taxon>Bacteria</taxon>
        <taxon>Bacillati</taxon>
        <taxon>Bacillota</taxon>
        <taxon>Clostridia</taxon>
        <taxon>Lachnospirales</taxon>
        <taxon>Lachnospiraceae</taxon>
        <taxon>Parablautia</taxon>
    </lineage>
</organism>
<dbReference type="InterPro" id="IPR009351">
    <property type="entry name" value="AlkZ-like"/>
</dbReference>
<dbReference type="EMBL" id="RAYQ01000017">
    <property type="protein sequence ID" value="RKI89991.1"/>
    <property type="molecule type" value="Genomic_DNA"/>
</dbReference>
<accession>A0A3A9AQX6</accession>
<dbReference type="Pfam" id="PF06224">
    <property type="entry name" value="AlkZ-like"/>
    <property type="match status" value="1"/>
</dbReference>
<dbReference type="PANTHER" id="PTHR30528">
    <property type="entry name" value="CYTOPLASMIC PROTEIN"/>
    <property type="match status" value="1"/>
</dbReference>